<keyword evidence="3" id="KW-1185">Reference proteome</keyword>
<name>A0A418LV26_9BACT</name>
<protein>
    <submittedName>
        <fullName evidence="2">Uncharacterized protein</fullName>
    </submittedName>
</protein>
<reference evidence="2 3" key="1">
    <citation type="submission" date="2018-08" db="EMBL/GenBank/DDBJ databases">
        <title>Fibrisoma montanum sp. nov., isolated from Danxia mountain soil.</title>
        <authorList>
            <person name="Huang Y."/>
        </authorList>
    </citation>
    <scope>NUCLEOTIDE SEQUENCE [LARGE SCALE GENOMIC DNA]</scope>
    <source>
        <strain evidence="2 3">HYT19</strain>
    </source>
</reference>
<evidence type="ECO:0000256" key="1">
    <source>
        <dbReference type="SAM" id="MobiDB-lite"/>
    </source>
</evidence>
<accession>A0A418LV26</accession>
<gene>
    <name evidence="2" type="ORF">DYU11_32875</name>
</gene>
<dbReference type="EMBL" id="QXED01000040">
    <property type="protein sequence ID" value="RIV17093.1"/>
    <property type="molecule type" value="Genomic_DNA"/>
</dbReference>
<dbReference type="AlphaFoldDB" id="A0A418LV26"/>
<dbReference type="InterPro" id="IPR008406">
    <property type="entry name" value="DRM/ARP"/>
</dbReference>
<evidence type="ECO:0000313" key="2">
    <source>
        <dbReference type="EMBL" id="RIV17093.1"/>
    </source>
</evidence>
<dbReference type="PANTHER" id="PTHR33565">
    <property type="entry name" value="DORMANCY-ASSOCIATED PROTEIN 1"/>
    <property type="match status" value="1"/>
</dbReference>
<feature type="region of interest" description="Disordered" evidence="1">
    <location>
        <begin position="32"/>
        <end position="89"/>
    </location>
</feature>
<dbReference type="Proteomes" id="UP000283523">
    <property type="component" value="Unassembled WGS sequence"/>
</dbReference>
<dbReference type="Pfam" id="PF05564">
    <property type="entry name" value="Auxin_repressed"/>
    <property type="match status" value="1"/>
</dbReference>
<evidence type="ECO:0000313" key="3">
    <source>
        <dbReference type="Proteomes" id="UP000283523"/>
    </source>
</evidence>
<comment type="caution">
    <text evidence="2">The sequence shown here is derived from an EMBL/GenBank/DDBJ whole genome shotgun (WGS) entry which is preliminary data.</text>
</comment>
<dbReference type="PANTHER" id="PTHR33565:SF20">
    <property type="entry name" value="DORMANCY-ASSOCIATED PROTEIN HOMOLOG 4"/>
    <property type="match status" value="1"/>
</dbReference>
<sequence>MNTRSSPGGVEDIGPVTKSITIAKQYRALSLDTNSLPSSPTASSLPSTPSTPSSSTPREKDNVWRSVFHPGSNRATGFIGSQKFDNAEPNSTTVYDWLYSGETKSKWR</sequence>
<feature type="compositionally biased region" description="Low complexity" evidence="1">
    <location>
        <begin position="35"/>
        <end position="56"/>
    </location>
</feature>
<proteinExistence type="predicted"/>
<organism evidence="2 3">
    <name type="scientific">Fibrisoma montanum</name>
    <dbReference type="NCBI Taxonomy" id="2305895"/>
    <lineage>
        <taxon>Bacteria</taxon>
        <taxon>Pseudomonadati</taxon>
        <taxon>Bacteroidota</taxon>
        <taxon>Cytophagia</taxon>
        <taxon>Cytophagales</taxon>
        <taxon>Spirosomataceae</taxon>
        <taxon>Fibrisoma</taxon>
    </lineage>
</organism>